<evidence type="ECO:0000256" key="1">
    <source>
        <dbReference type="ARBA" id="ARBA00004123"/>
    </source>
</evidence>
<evidence type="ECO:0000256" key="5">
    <source>
        <dbReference type="ARBA" id="ARBA00022776"/>
    </source>
</evidence>
<organism evidence="10 11">
    <name type="scientific">Aegilops tauschii subsp. strangulata</name>
    <name type="common">Goatgrass</name>
    <dbReference type="NCBI Taxonomy" id="200361"/>
    <lineage>
        <taxon>Eukaryota</taxon>
        <taxon>Viridiplantae</taxon>
        <taxon>Streptophyta</taxon>
        <taxon>Embryophyta</taxon>
        <taxon>Tracheophyta</taxon>
        <taxon>Spermatophyta</taxon>
        <taxon>Magnoliopsida</taxon>
        <taxon>Liliopsida</taxon>
        <taxon>Poales</taxon>
        <taxon>Poaceae</taxon>
        <taxon>BOP clade</taxon>
        <taxon>Pooideae</taxon>
        <taxon>Triticodae</taxon>
        <taxon>Triticeae</taxon>
        <taxon>Triticinae</taxon>
        <taxon>Aegilops</taxon>
    </lineage>
</organism>
<evidence type="ECO:0000256" key="7">
    <source>
        <dbReference type="ARBA" id="ARBA00023242"/>
    </source>
</evidence>
<keyword evidence="6" id="KW-0995">Kinetochore</keyword>
<reference evidence="11" key="2">
    <citation type="journal article" date="2017" name="Nat. Plants">
        <title>The Aegilops tauschii genome reveals multiple impacts of transposons.</title>
        <authorList>
            <person name="Zhao G."/>
            <person name="Zou C."/>
            <person name="Li K."/>
            <person name="Wang K."/>
            <person name="Li T."/>
            <person name="Gao L."/>
            <person name="Zhang X."/>
            <person name="Wang H."/>
            <person name="Yang Z."/>
            <person name="Liu X."/>
            <person name="Jiang W."/>
            <person name="Mao L."/>
            <person name="Kong X."/>
            <person name="Jiao Y."/>
            <person name="Jia J."/>
        </authorList>
    </citation>
    <scope>NUCLEOTIDE SEQUENCE [LARGE SCALE GENOMIC DNA]</scope>
    <source>
        <strain evidence="11">cv. AL8/78</strain>
    </source>
</reference>
<sequence length="76" mass="8897">MLQEEFRNLCDEIEIATALDKVDQFAEEQTLDVLSSDKTSIEDIKERISKEKKDEIELLKGLLEKKRRQRNLSSSQ</sequence>
<dbReference type="PANTHER" id="PTHR15459:SF3">
    <property type="entry name" value="POLYAMINE-MODULATED FACTOR 1"/>
    <property type="match status" value="1"/>
</dbReference>
<keyword evidence="4" id="KW-0132">Cell division</keyword>
<evidence type="ECO:0000313" key="10">
    <source>
        <dbReference type="EnsemblPlants" id="AET5Gv20873000.9"/>
    </source>
</evidence>
<keyword evidence="5" id="KW-0498">Mitosis</keyword>
<reference evidence="11" key="1">
    <citation type="journal article" date="2014" name="Science">
        <title>Ancient hybridizations among the ancestral genomes of bread wheat.</title>
        <authorList>
            <consortium name="International Wheat Genome Sequencing Consortium,"/>
            <person name="Marcussen T."/>
            <person name="Sandve S.R."/>
            <person name="Heier L."/>
            <person name="Spannagl M."/>
            <person name="Pfeifer M."/>
            <person name="Jakobsen K.S."/>
            <person name="Wulff B.B."/>
            <person name="Steuernagel B."/>
            <person name="Mayer K.F."/>
            <person name="Olsen O.A."/>
        </authorList>
    </citation>
    <scope>NUCLEOTIDE SEQUENCE [LARGE SCALE GENOMIC DNA]</scope>
    <source>
        <strain evidence="11">cv. AL8/78</strain>
    </source>
</reference>
<proteinExistence type="predicted"/>
<dbReference type="Gramene" id="AET5Gv20873000.9">
    <property type="protein sequence ID" value="AET5Gv20873000.9"/>
    <property type="gene ID" value="AET5Gv20873000"/>
</dbReference>
<evidence type="ECO:0000256" key="9">
    <source>
        <dbReference type="ARBA" id="ARBA00023328"/>
    </source>
</evidence>
<evidence type="ECO:0000256" key="4">
    <source>
        <dbReference type="ARBA" id="ARBA00022618"/>
    </source>
</evidence>
<keyword evidence="11" id="KW-1185">Reference proteome</keyword>
<dbReference type="AlphaFoldDB" id="A0A453LQA1"/>
<evidence type="ECO:0000256" key="6">
    <source>
        <dbReference type="ARBA" id="ARBA00022838"/>
    </source>
</evidence>
<accession>A0A453LQA1</accession>
<dbReference type="GO" id="GO:0051301">
    <property type="term" value="P:cell division"/>
    <property type="evidence" value="ECO:0007669"/>
    <property type="project" value="UniProtKB-KW"/>
</dbReference>
<dbReference type="EnsemblPlants" id="AET5Gv20873000.9">
    <property type="protein sequence ID" value="AET5Gv20873000.9"/>
    <property type="gene ID" value="AET5Gv20873000"/>
</dbReference>
<keyword evidence="7" id="KW-0539">Nucleus</keyword>
<reference evidence="10" key="4">
    <citation type="submission" date="2019-03" db="UniProtKB">
        <authorList>
            <consortium name="EnsemblPlants"/>
        </authorList>
    </citation>
    <scope>IDENTIFICATION</scope>
</reference>
<dbReference type="GO" id="GO:0007059">
    <property type="term" value="P:chromosome segregation"/>
    <property type="evidence" value="ECO:0007669"/>
    <property type="project" value="TreeGrafter"/>
</dbReference>
<dbReference type="GO" id="GO:0000444">
    <property type="term" value="C:MIS12/MIND type complex"/>
    <property type="evidence" value="ECO:0007669"/>
    <property type="project" value="InterPro"/>
</dbReference>
<evidence type="ECO:0000256" key="8">
    <source>
        <dbReference type="ARBA" id="ARBA00023306"/>
    </source>
</evidence>
<reference evidence="10" key="5">
    <citation type="journal article" date="2021" name="G3 (Bethesda)">
        <title>Aegilops tauschii genome assembly Aet v5.0 features greater sequence contiguity and improved annotation.</title>
        <authorList>
            <person name="Wang L."/>
            <person name="Zhu T."/>
            <person name="Rodriguez J.C."/>
            <person name="Deal K.R."/>
            <person name="Dubcovsky J."/>
            <person name="McGuire P.E."/>
            <person name="Lux T."/>
            <person name="Spannagl M."/>
            <person name="Mayer K.F.X."/>
            <person name="Baldrich P."/>
            <person name="Meyers B.C."/>
            <person name="Huo N."/>
            <person name="Gu Y.Q."/>
            <person name="Zhou H."/>
            <person name="Devos K.M."/>
            <person name="Bennetzen J.L."/>
            <person name="Unver T."/>
            <person name="Budak H."/>
            <person name="Gulick P.J."/>
            <person name="Galiba G."/>
            <person name="Kalapos B."/>
            <person name="Nelson D.R."/>
            <person name="Li P."/>
            <person name="You F.M."/>
            <person name="Luo M.C."/>
            <person name="Dvorak J."/>
        </authorList>
    </citation>
    <scope>NUCLEOTIDE SEQUENCE [LARGE SCALE GENOMIC DNA]</scope>
    <source>
        <strain evidence="10">cv. AL8/78</strain>
    </source>
</reference>
<protein>
    <submittedName>
        <fullName evidence="10">Uncharacterized protein</fullName>
    </submittedName>
</protein>
<dbReference type="InterPro" id="IPR007128">
    <property type="entry name" value="PMF1/Nnf1"/>
</dbReference>
<name>A0A453LQA1_AEGTS</name>
<dbReference type="GO" id="GO:0005634">
    <property type="term" value="C:nucleus"/>
    <property type="evidence" value="ECO:0007669"/>
    <property type="project" value="UniProtKB-SubCell"/>
</dbReference>
<evidence type="ECO:0000256" key="2">
    <source>
        <dbReference type="ARBA" id="ARBA00004629"/>
    </source>
</evidence>
<evidence type="ECO:0000256" key="3">
    <source>
        <dbReference type="ARBA" id="ARBA00022454"/>
    </source>
</evidence>
<keyword evidence="8" id="KW-0131">Cell cycle</keyword>
<evidence type="ECO:0000313" key="11">
    <source>
        <dbReference type="Proteomes" id="UP000015105"/>
    </source>
</evidence>
<comment type="subcellular location">
    <subcellularLocation>
        <location evidence="2">Chromosome</location>
        <location evidence="2">Centromere</location>
        <location evidence="2">Kinetochore</location>
    </subcellularLocation>
    <subcellularLocation>
        <location evidence="1">Nucleus</location>
    </subcellularLocation>
</comment>
<keyword evidence="3" id="KW-0158">Chromosome</keyword>
<keyword evidence="9" id="KW-0137">Centromere</keyword>
<dbReference type="PANTHER" id="PTHR15459">
    <property type="entry name" value="POLYAMINE-MODULATED FACTOR 1"/>
    <property type="match status" value="1"/>
</dbReference>
<dbReference type="Proteomes" id="UP000015105">
    <property type="component" value="Chromosome 5D"/>
</dbReference>
<reference evidence="10" key="3">
    <citation type="journal article" date="2017" name="Nature">
        <title>Genome sequence of the progenitor of the wheat D genome Aegilops tauschii.</title>
        <authorList>
            <person name="Luo M.C."/>
            <person name="Gu Y.Q."/>
            <person name="Puiu D."/>
            <person name="Wang H."/>
            <person name="Twardziok S.O."/>
            <person name="Deal K.R."/>
            <person name="Huo N."/>
            <person name="Zhu T."/>
            <person name="Wang L."/>
            <person name="Wang Y."/>
            <person name="McGuire P.E."/>
            <person name="Liu S."/>
            <person name="Long H."/>
            <person name="Ramasamy R.K."/>
            <person name="Rodriguez J.C."/>
            <person name="Van S.L."/>
            <person name="Yuan L."/>
            <person name="Wang Z."/>
            <person name="Xia Z."/>
            <person name="Xiao L."/>
            <person name="Anderson O.D."/>
            <person name="Ouyang S."/>
            <person name="Liang Y."/>
            <person name="Zimin A.V."/>
            <person name="Pertea G."/>
            <person name="Qi P."/>
            <person name="Bennetzen J.L."/>
            <person name="Dai X."/>
            <person name="Dawson M.W."/>
            <person name="Muller H.G."/>
            <person name="Kugler K."/>
            <person name="Rivarola-Duarte L."/>
            <person name="Spannagl M."/>
            <person name="Mayer K.F.X."/>
            <person name="Lu F.H."/>
            <person name="Bevan M.W."/>
            <person name="Leroy P."/>
            <person name="Li P."/>
            <person name="You F.M."/>
            <person name="Sun Q."/>
            <person name="Liu Z."/>
            <person name="Lyons E."/>
            <person name="Wicker T."/>
            <person name="Salzberg S.L."/>
            <person name="Devos K.M."/>
            <person name="Dvorak J."/>
        </authorList>
    </citation>
    <scope>NUCLEOTIDE SEQUENCE [LARGE SCALE GENOMIC DNA]</scope>
    <source>
        <strain evidence="10">cv. AL8/78</strain>
    </source>
</reference>